<feature type="compositionally biased region" description="Basic and acidic residues" evidence="1">
    <location>
        <begin position="302"/>
        <end position="319"/>
    </location>
</feature>
<feature type="transmembrane region" description="Helical" evidence="2">
    <location>
        <begin position="231"/>
        <end position="252"/>
    </location>
</feature>
<dbReference type="Proteomes" id="UP000054279">
    <property type="component" value="Unassembled WGS sequence"/>
</dbReference>
<keyword evidence="2" id="KW-1133">Transmembrane helix</keyword>
<keyword evidence="2" id="KW-0472">Membrane</keyword>
<dbReference type="AlphaFoldDB" id="A0A0C9V816"/>
<dbReference type="HOGENOM" id="CLU_046025_5_4_1"/>
<protein>
    <recommendedName>
        <fullName evidence="3">DUF6534 domain-containing protein</fullName>
    </recommendedName>
</protein>
<evidence type="ECO:0000313" key="5">
    <source>
        <dbReference type="Proteomes" id="UP000054279"/>
    </source>
</evidence>
<gene>
    <name evidence="4" type="ORF">M422DRAFT_781596</name>
</gene>
<feature type="region of interest" description="Disordered" evidence="1">
    <location>
        <begin position="262"/>
        <end position="319"/>
    </location>
</feature>
<evidence type="ECO:0000256" key="1">
    <source>
        <dbReference type="SAM" id="MobiDB-lite"/>
    </source>
</evidence>
<feature type="domain" description="DUF6534" evidence="3">
    <location>
        <begin position="171"/>
        <end position="257"/>
    </location>
</feature>
<accession>A0A0C9V816</accession>
<dbReference type="Pfam" id="PF20152">
    <property type="entry name" value="DUF6534"/>
    <property type="match status" value="1"/>
</dbReference>
<dbReference type="EMBL" id="KN837167">
    <property type="protein sequence ID" value="KIJ37697.1"/>
    <property type="molecule type" value="Genomic_DNA"/>
</dbReference>
<dbReference type="PANTHER" id="PTHR40465:SF1">
    <property type="entry name" value="DUF6534 DOMAIN-CONTAINING PROTEIN"/>
    <property type="match status" value="1"/>
</dbReference>
<evidence type="ECO:0000313" key="4">
    <source>
        <dbReference type="EMBL" id="KIJ37697.1"/>
    </source>
</evidence>
<evidence type="ECO:0000256" key="2">
    <source>
        <dbReference type="SAM" id="Phobius"/>
    </source>
</evidence>
<name>A0A0C9V816_SPHS4</name>
<keyword evidence="2" id="KW-0812">Transmembrane</keyword>
<organism evidence="4 5">
    <name type="scientific">Sphaerobolus stellatus (strain SS14)</name>
    <dbReference type="NCBI Taxonomy" id="990650"/>
    <lineage>
        <taxon>Eukaryota</taxon>
        <taxon>Fungi</taxon>
        <taxon>Dikarya</taxon>
        <taxon>Basidiomycota</taxon>
        <taxon>Agaricomycotina</taxon>
        <taxon>Agaricomycetes</taxon>
        <taxon>Phallomycetidae</taxon>
        <taxon>Geastrales</taxon>
        <taxon>Sphaerobolaceae</taxon>
        <taxon>Sphaerobolus</taxon>
    </lineage>
</organism>
<evidence type="ECO:0000259" key="3">
    <source>
        <dbReference type="Pfam" id="PF20152"/>
    </source>
</evidence>
<dbReference type="PANTHER" id="PTHR40465">
    <property type="entry name" value="CHROMOSOME 1, WHOLE GENOME SHOTGUN SEQUENCE"/>
    <property type="match status" value="1"/>
</dbReference>
<feature type="transmembrane region" description="Helical" evidence="2">
    <location>
        <begin position="122"/>
        <end position="142"/>
    </location>
</feature>
<feature type="transmembrane region" description="Helical" evidence="2">
    <location>
        <begin position="49"/>
        <end position="74"/>
    </location>
</feature>
<feature type="transmembrane region" description="Helical" evidence="2">
    <location>
        <begin position="94"/>
        <end position="115"/>
    </location>
</feature>
<sequence length="319" mass="34940">MASIGGLKLDLASTYGAYTIATFISAMLLGVTVNQAYRYFGKYSDPPLIKITVASLLTFEILHSAFSIHAVYYYVIANFGNPLALLQNVWSADVNFGVIGLNVFVVHLSYALRIYYVSGKRLILPVILTMVSLCHASLGWYLTALLFKDRFIVNLPGTPETIAKVILSTAVGIDMTIAITLSLYLHRSRTGFKRTDKLINKLVIYTINNGVLTSAADIVALAFVFAEPDNLIFLAITQVIGNLYTNSLMALLNSRRSLKMTQKDNTHGSSTGLDFNSMPAQTKQSESSSSTFARSPMSVQKLDIHRTQSDASGKERGVV</sequence>
<feature type="transmembrane region" description="Helical" evidence="2">
    <location>
        <begin position="202"/>
        <end position="225"/>
    </location>
</feature>
<feature type="transmembrane region" description="Helical" evidence="2">
    <location>
        <begin position="15"/>
        <end position="37"/>
    </location>
</feature>
<feature type="compositionally biased region" description="Polar residues" evidence="1">
    <location>
        <begin position="267"/>
        <end position="293"/>
    </location>
</feature>
<dbReference type="OrthoDB" id="2535105at2759"/>
<keyword evidence="5" id="KW-1185">Reference proteome</keyword>
<reference evidence="4 5" key="1">
    <citation type="submission" date="2014-06" db="EMBL/GenBank/DDBJ databases">
        <title>Evolutionary Origins and Diversification of the Mycorrhizal Mutualists.</title>
        <authorList>
            <consortium name="DOE Joint Genome Institute"/>
            <consortium name="Mycorrhizal Genomics Consortium"/>
            <person name="Kohler A."/>
            <person name="Kuo A."/>
            <person name="Nagy L.G."/>
            <person name="Floudas D."/>
            <person name="Copeland A."/>
            <person name="Barry K.W."/>
            <person name="Cichocki N."/>
            <person name="Veneault-Fourrey C."/>
            <person name="LaButti K."/>
            <person name="Lindquist E.A."/>
            <person name="Lipzen A."/>
            <person name="Lundell T."/>
            <person name="Morin E."/>
            <person name="Murat C."/>
            <person name="Riley R."/>
            <person name="Ohm R."/>
            <person name="Sun H."/>
            <person name="Tunlid A."/>
            <person name="Henrissat B."/>
            <person name="Grigoriev I.V."/>
            <person name="Hibbett D.S."/>
            <person name="Martin F."/>
        </authorList>
    </citation>
    <scope>NUCLEOTIDE SEQUENCE [LARGE SCALE GENOMIC DNA]</scope>
    <source>
        <strain evidence="4 5">SS14</strain>
    </source>
</reference>
<feature type="transmembrane region" description="Helical" evidence="2">
    <location>
        <begin position="162"/>
        <end position="181"/>
    </location>
</feature>
<dbReference type="InterPro" id="IPR045339">
    <property type="entry name" value="DUF6534"/>
</dbReference>
<proteinExistence type="predicted"/>